<gene>
    <name evidence="1" type="ORF">FLJC2902T_13020</name>
</gene>
<dbReference type="Proteomes" id="UP000018004">
    <property type="component" value="Unassembled WGS sequence"/>
</dbReference>
<keyword evidence="2" id="KW-1185">Reference proteome</keyword>
<dbReference type="STRING" id="1341181.FLJC2902T_13020"/>
<comment type="caution">
    <text evidence="1">The sequence shown here is derived from an EMBL/GenBank/DDBJ whole genome shotgun (WGS) entry which is preliminary data.</text>
</comment>
<dbReference type="OrthoDB" id="1451408at2"/>
<dbReference type="Gene3D" id="1.25.40.10">
    <property type="entry name" value="Tetratricopeptide repeat domain"/>
    <property type="match status" value="1"/>
</dbReference>
<evidence type="ECO:0000313" key="2">
    <source>
        <dbReference type="Proteomes" id="UP000018004"/>
    </source>
</evidence>
<accession>V6SQ23</accession>
<proteinExistence type="predicted"/>
<dbReference type="EMBL" id="AVGG01000005">
    <property type="protein sequence ID" value="ESU28711.1"/>
    <property type="molecule type" value="Genomic_DNA"/>
</dbReference>
<evidence type="ECO:0000313" key="1">
    <source>
        <dbReference type="EMBL" id="ESU28711.1"/>
    </source>
</evidence>
<protein>
    <submittedName>
        <fullName evidence="1">Uncharacterized protein</fullName>
    </submittedName>
</protein>
<sequence length="401" mass="46479">MIRTVIIIILYFINLSTSYSQNIYGYWDKERATTREIVLGAGDRTWVRTDDLPIGTTEVVYRITLLDEDQKMVNDLASVLTILPDPTRVSKGSAVAISLMSKAAGDDKCYYSIFKTYEAADNYSKTGNYQTACYSNPNEINREVNRITLNNSACLKEDTGYIWFGFKNTNMIMSEKIVLEVMPWVDYKASRGWTKDIKNKFIQNCKTNSKKIQISNSEQYCLCLLNKLEEKYKLQEYQKLIPEEQNKILQDINIQCLNTTGELDKIYNEQRNTANTYIQRHQYSLAINKYLDIISNTTPKLEDYNNLAYSYILTKQFLKAIKYLKEGEKLDETDLLIKGNLAHAYLLNGDVELAKSMYIKYKSQNISENLSWIDMVKTDFEDFKRAGIHSDQFETIKVNLN</sequence>
<dbReference type="eggNOG" id="COG0457">
    <property type="taxonomic scope" value="Bacteria"/>
</dbReference>
<dbReference type="AlphaFoldDB" id="V6SQ23"/>
<dbReference type="SUPFAM" id="SSF48452">
    <property type="entry name" value="TPR-like"/>
    <property type="match status" value="1"/>
</dbReference>
<name>V6SQ23_9FLAO</name>
<organism evidence="1 2">
    <name type="scientific">Flavobacterium limnosediminis JC2902</name>
    <dbReference type="NCBI Taxonomy" id="1341181"/>
    <lineage>
        <taxon>Bacteria</taxon>
        <taxon>Pseudomonadati</taxon>
        <taxon>Bacteroidota</taxon>
        <taxon>Flavobacteriia</taxon>
        <taxon>Flavobacteriales</taxon>
        <taxon>Flavobacteriaceae</taxon>
        <taxon>Flavobacterium</taxon>
    </lineage>
</organism>
<dbReference type="RefSeq" id="WP_023578947.1">
    <property type="nucleotide sequence ID" value="NZ_AVGG01000005.1"/>
</dbReference>
<dbReference type="InterPro" id="IPR011990">
    <property type="entry name" value="TPR-like_helical_dom_sf"/>
</dbReference>
<reference evidence="1 2" key="1">
    <citation type="submission" date="2013-08" db="EMBL/GenBank/DDBJ databases">
        <title>Flavobacterium limnosediminis JC2902 genome sequencing.</title>
        <authorList>
            <person name="Lee K."/>
            <person name="Yi H."/>
            <person name="Park S."/>
            <person name="Chun J."/>
        </authorList>
    </citation>
    <scope>NUCLEOTIDE SEQUENCE [LARGE SCALE GENOMIC DNA]</scope>
    <source>
        <strain evidence="1 2">JC2902</strain>
    </source>
</reference>
<dbReference type="PATRIC" id="fig|1341181.4.peg.1283"/>